<comment type="caution">
    <text evidence="2">The sequence shown here is derived from an EMBL/GenBank/DDBJ whole genome shotgun (WGS) entry which is preliminary data.</text>
</comment>
<evidence type="ECO:0000313" key="2">
    <source>
        <dbReference type="EMBL" id="PTQ75477.1"/>
    </source>
</evidence>
<dbReference type="PROSITE" id="PS50830">
    <property type="entry name" value="TNASE_3"/>
    <property type="match status" value="1"/>
</dbReference>
<dbReference type="InterPro" id="IPR035437">
    <property type="entry name" value="SNase_OB-fold_sf"/>
</dbReference>
<organism evidence="2 3">
    <name type="scientific">Celeribacter persicus</name>
    <dbReference type="NCBI Taxonomy" id="1651082"/>
    <lineage>
        <taxon>Bacteria</taxon>
        <taxon>Pseudomonadati</taxon>
        <taxon>Pseudomonadota</taxon>
        <taxon>Alphaproteobacteria</taxon>
        <taxon>Rhodobacterales</taxon>
        <taxon>Roseobacteraceae</taxon>
        <taxon>Celeribacter</taxon>
    </lineage>
</organism>
<dbReference type="Proteomes" id="UP000244077">
    <property type="component" value="Unassembled WGS sequence"/>
</dbReference>
<protein>
    <submittedName>
        <fullName evidence="2">Endonuclease YncB(Thermonuclease family)</fullName>
    </submittedName>
</protein>
<dbReference type="GO" id="GO:0004519">
    <property type="term" value="F:endonuclease activity"/>
    <property type="evidence" value="ECO:0007669"/>
    <property type="project" value="UniProtKB-KW"/>
</dbReference>
<reference evidence="2 3" key="1">
    <citation type="submission" date="2018-04" db="EMBL/GenBank/DDBJ databases">
        <title>Genomic Encyclopedia of Archaeal and Bacterial Type Strains, Phase II (KMG-II): from individual species to whole genera.</title>
        <authorList>
            <person name="Goeker M."/>
        </authorList>
    </citation>
    <scope>NUCLEOTIDE SEQUENCE [LARGE SCALE GENOMIC DNA]</scope>
    <source>
        <strain evidence="2 3">DSM 100434</strain>
    </source>
</reference>
<keyword evidence="2" id="KW-0378">Hydrolase</keyword>
<sequence>MGLGVTLFPVETAEAVSDQDRVLVSAANSLRLDFKGAEKSAQAPVTLSSPGDGDLRVIDGDTFSIGDVRIRLYGIDAPELSQSCFDMRGRSWSCGQWSKAVLENLASGTVRCVARDTDRYGRTVAVCASEAEDINAAMVAAGAAYAYAKYARDYVALEAVARTEGQGLWRAGSEMPAKYRAEKRDAQPAQTPPDSCAIKGNISGSGKLYHLPGGRWYGETRINEAQGERWFCSETEARAAGWRKAQG</sequence>
<evidence type="ECO:0000259" key="1">
    <source>
        <dbReference type="PROSITE" id="PS50830"/>
    </source>
</evidence>
<keyword evidence="2" id="KW-0540">Nuclease</keyword>
<keyword evidence="2" id="KW-0255">Endonuclease</keyword>
<dbReference type="SUPFAM" id="SSF50199">
    <property type="entry name" value="Staphylococcal nuclease"/>
    <property type="match status" value="1"/>
</dbReference>
<dbReference type="PANTHER" id="PTHR12302:SF26">
    <property type="entry name" value="BLR1266 PROTEIN"/>
    <property type="match status" value="1"/>
</dbReference>
<dbReference type="EMBL" id="QAOH01000001">
    <property type="protein sequence ID" value="PTQ75477.1"/>
    <property type="molecule type" value="Genomic_DNA"/>
</dbReference>
<accession>A0A2T5HV54</accession>
<proteinExistence type="predicted"/>
<dbReference type="Gene3D" id="2.40.50.90">
    <property type="match status" value="1"/>
</dbReference>
<dbReference type="InterPro" id="IPR016071">
    <property type="entry name" value="Staphylococal_nuclease_OB-fold"/>
</dbReference>
<dbReference type="SMART" id="SM00318">
    <property type="entry name" value="SNc"/>
    <property type="match status" value="1"/>
</dbReference>
<dbReference type="AlphaFoldDB" id="A0A2T5HV54"/>
<dbReference type="Pfam" id="PF00565">
    <property type="entry name" value="SNase"/>
    <property type="match status" value="1"/>
</dbReference>
<keyword evidence="3" id="KW-1185">Reference proteome</keyword>
<evidence type="ECO:0000313" key="3">
    <source>
        <dbReference type="Proteomes" id="UP000244077"/>
    </source>
</evidence>
<name>A0A2T5HV54_9RHOB</name>
<dbReference type="PANTHER" id="PTHR12302">
    <property type="entry name" value="EBNA2 BINDING PROTEIN P100"/>
    <property type="match status" value="1"/>
</dbReference>
<feature type="domain" description="TNase-like" evidence="1">
    <location>
        <begin position="56"/>
        <end position="171"/>
    </location>
</feature>
<gene>
    <name evidence="2" type="ORF">C8N42_10113</name>
</gene>